<sequence>MASPEQVSVTASELKEDKDLAKRSEQRKIELNKLTSEEYWNDHEAIEKQLDFSSDTFNKMSYINGQLQGLTSNAMERISKAAKEGTLEEIQKELAELDETKKTFDTMKMHSPMALEITTGKVKDFLKKFGLERYIVLHESMLADDIKRAIELGYEARMWELTNDLED</sequence>
<comment type="caution">
    <text evidence="3">The sequence shown here is derived from an EMBL/GenBank/DDBJ whole genome shotgun (WGS) entry which is preliminary data.</text>
</comment>
<feature type="coiled-coil region" evidence="1">
    <location>
        <begin position="80"/>
        <end position="107"/>
    </location>
</feature>
<evidence type="ECO:0000313" key="4">
    <source>
        <dbReference type="Proteomes" id="UP000177480"/>
    </source>
</evidence>
<dbReference type="Proteomes" id="UP000177480">
    <property type="component" value="Unassembled WGS sequence"/>
</dbReference>
<evidence type="ECO:0000256" key="2">
    <source>
        <dbReference type="SAM" id="MobiDB-lite"/>
    </source>
</evidence>
<feature type="compositionally biased region" description="Polar residues" evidence="2">
    <location>
        <begin position="1"/>
        <end position="11"/>
    </location>
</feature>
<keyword evidence="1" id="KW-0175">Coiled coil</keyword>
<feature type="region of interest" description="Disordered" evidence="2">
    <location>
        <begin position="1"/>
        <end position="24"/>
    </location>
</feature>
<feature type="compositionally biased region" description="Basic and acidic residues" evidence="2">
    <location>
        <begin position="13"/>
        <end position="24"/>
    </location>
</feature>
<proteinExistence type="predicted"/>
<reference evidence="3 4" key="1">
    <citation type="journal article" date="2016" name="Nat. Commun.">
        <title>Thousands of microbial genomes shed light on interconnected biogeochemical processes in an aquifer system.</title>
        <authorList>
            <person name="Anantharaman K."/>
            <person name="Brown C.T."/>
            <person name="Hug L.A."/>
            <person name="Sharon I."/>
            <person name="Castelle C.J."/>
            <person name="Probst A.J."/>
            <person name="Thomas B.C."/>
            <person name="Singh A."/>
            <person name="Wilkins M.J."/>
            <person name="Karaoz U."/>
            <person name="Brodie E.L."/>
            <person name="Williams K.H."/>
            <person name="Hubbard S.S."/>
            <person name="Banfield J.F."/>
        </authorList>
    </citation>
    <scope>NUCLEOTIDE SEQUENCE [LARGE SCALE GENOMIC DNA]</scope>
</reference>
<dbReference type="AlphaFoldDB" id="A0A1G2G336"/>
<name>A0A1G2G336_9BACT</name>
<protein>
    <submittedName>
        <fullName evidence="3">Uncharacterized protein</fullName>
    </submittedName>
</protein>
<evidence type="ECO:0000256" key="1">
    <source>
        <dbReference type="SAM" id="Coils"/>
    </source>
</evidence>
<evidence type="ECO:0000313" key="3">
    <source>
        <dbReference type="EMBL" id="OGZ44360.1"/>
    </source>
</evidence>
<accession>A0A1G2G336</accession>
<gene>
    <name evidence="3" type="ORF">A2719_04860</name>
</gene>
<organism evidence="3 4">
    <name type="scientific">Candidatus Ryanbacteria bacterium RIFCSPHIGHO2_01_FULL_45_22</name>
    <dbReference type="NCBI Taxonomy" id="1802114"/>
    <lineage>
        <taxon>Bacteria</taxon>
        <taxon>Candidatus Ryaniibacteriota</taxon>
    </lineage>
</organism>
<dbReference type="EMBL" id="MHNK01000004">
    <property type="protein sequence ID" value="OGZ44360.1"/>
    <property type="molecule type" value="Genomic_DNA"/>
</dbReference>